<evidence type="ECO:0000313" key="4">
    <source>
        <dbReference type="Proteomes" id="UP001341840"/>
    </source>
</evidence>
<dbReference type="EMBL" id="JASCZI010091013">
    <property type="protein sequence ID" value="MED6148433.1"/>
    <property type="molecule type" value="Genomic_DNA"/>
</dbReference>
<proteinExistence type="predicted"/>
<comment type="caution">
    <text evidence="3">The sequence shown here is derived from an EMBL/GenBank/DDBJ whole genome shotgun (WGS) entry which is preliminary data.</text>
</comment>
<gene>
    <name evidence="3" type="ORF">PIB30_053163</name>
</gene>
<keyword evidence="2" id="KW-0812">Transmembrane</keyword>
<feature type="transmembrane region" description="Helical" evidence="2">
    <location>
        <begin position="61"/>
        <end position="83"/>
    </location>
</feature>
<protein>
    <submittedName>
        <fullName evidence="3">Uncharacterized protein</fullName>
    </submittedName>
</protein>
<evidence type="ECO:0000256" key="1">
    <source>
        <dbReference type="SAM" id="MobiDB-lite"/>
    </source>
</evidence>
<evidence type="ECO:0000256" key="2">
    <source>
        <dbReference type="SAM" id="Phobius"/>
    </source>
</evidence>
<keyword evidence="4" id="KW-1185">Reference proteome</keyword>
<name>A0ABU6TKF5_9FABA</name>
<sequence length="117" mass="12916">MGLTECVKDNEKDPVGPSHIANPEMLPQMNTQDNEVVFKVQKSTNGVQSASQHTGLKYPDLVFWPLEGMPFVGMDLAVAAYVFSNRLDMSMKYVDSIKKGSMKSRLSTYAQPTISVA</sequence>
<feature type="compositionally biased region" description="Basic and acidic residues" evidence="1">
    <location>
        <begin position="1"/>
        <end position="14"/>
    </location>
</feature>
<dbReference type="Proteomes" id="UP001341840">
    <property type="component" value="Unassembled WGS sequence"/>
</dbReference>
<evidence type="ECO:0000313" key="3">
    <source>
        <dbReference type="EMBL" id="MED6148433.1"/>
    </source>
</evidence>
<reference evidence="3 4" key="1">
    <citation type="journal article" date="2023" name="Plants (Basel)">
        <title>Bridging the Gap: Combining Genomics and Transcriptomics Approaches to Understand Stylosanthes scabra, an Orphan Legume from the Brazilian Caatinga.</title>
        <authorList>
            <person name="Ferreira-Neto J.R.C."/>
            <person name="da Silva M.D."/>
            <person name="Binneck E."/>
            <person name="de Melo N.F."/>
            <person name="da Silva R.H."/>
            <person name="de Melo A.L.T.M."/>
            <person name="Pandolfi V."/>
            <person name="Bustamante F.O."/>
            <person name="Brasileiro-Vidal A.C."/>
            <person name="Benko-Iseppon A.M."/>
        </authorList>
    </citation>
    <scope>NUCLEOTIDE SEQUENCE [LARGE SCALE GENOMIC DNA]</scope>
    <source>
        <tissue evidence="3">Leaves</tissue>
    </source>
</reference>
<keyword evidence="2" id="KW-1133">Transmembrane helix</keyword>
<feature type="region of interest" description="Disordered" evidence="1">
    <location>
        <begin position="1"/>
        <end position="26"/>
    </location>
</feature>
<organism evidence="3 4">
    <name type="scientific">Stylosanthes scabra</name>
    <dbReference type="NCBI Taxonomy" id="79078"/>
    <lineage>
        <taxon>Eukaryota</taxon>
        <taxon>Viridiplantae</taxon>
        <taxon>Streptophyta</taxon>
        <taxon>Embryophyta</taxon>
        <taxon>Tracheophyta</taxon>
        <taxon>Spermatophyta</taxon>
        <taxon>Magnoliopsida</taxon>
        <taxon>eudicotyledons</taxon>
        <taxon>Gunneridae</taxon>
        <taxon>Pentapetalae</taxon>
        <taxon>rosids</taxon>
        <taxon>fabids</taxon>
        <taxon>Fabales</taxon>
        <taxon>Fabaceae</taxon>
        <taxon>Papilionoideae</taxon>
        <taxon>50 kb inversion clade</taxon>
        <taxon>dalbergioids sensu lato</taxon>
        <taxon>Dalbergieae</taxon>
        <taxon>Pterocarpus clade</taxon>
        <taxon>Stylosanthes</taxon>
    </lineage>
</organism>
<keyword evidence="2" id="KW-0472">Membrane</keyword>
<accession>A0ABU6TKF5</accession>